<dbReference type="GO" id="GO:0008745">
    <property type="term" value="F:N-acetylmuramoyl-L-alanine amidase activity"/>
    <property type="evidence" value="ECO:0007669"/>
    <property type="project" value="InterPro"/>
</dbReference>
<comment type="caution">
    <text evidence="2">The sequence shown here is derived from an EMBL/GenBank/DDBJ whole genome shotgun (WGS) entry which is preliminary data.</text>
</comment>
<evidence type="ECO:0000313" key="2">
    <source>
        <dbReference type="EMBL" id="TDW22065.1"/>
    </source>
</evidence>
<dbReference type="EMBL" id="SODF01000001">
    <property type="protein sequence ID" value="TDW22065.1"/>
    <property type="molecule type" value="Genomic_DNA"/>
</dbReference>
<dbReference type="Gene3D" id="3.10.350.10">
    <property type="entry name" value="LysM domain"/>
    <property type="match status" value="1"/>
</dbReference>
<feature type="domain" description="LysM" evidence="1">
    <location>
        <begin position="198"/>
        <end position="241"/>
    </location>
</feature>
<dbReference type="CDD" id="cd06583">
    <property type="entry name" value="PGRP"/>
    <property type="match status" value="1"/>
</dbReference>
<organism evidence="2 3">
    <name type="scientific">Kribbella kalugense</name>
    <dbReference type="NCBI Taxonomy" id="2512221"/>
    <lineage>
        <taxon>Bacteria</taxon>
        <taxon>Bacillati</taxon>
        <taxon>Actinomycetota</taxon>
        <taxon>Actinomycetes</taxon>
        <taxon>Propionibacteriales</taxon>
        <taxon>Kribbellaceae</taxon>
        <taxon>Kribbella</taxon>
    </lineage>
</organism>
<evidence type="ECO:0000259" key="1">
    <source>
        <dbReference type="PROSITE" id="PS51782"/>
    </source>
</evidence>
<dbReference type="PROSITE" id="PS51782">
    <property type="entry name" value="LYSM"/>
    <property type="match status" value="1"/>
</dbReference>
<reference evidence="2 3" key="1">
    <citation type="submission" date="2019-03" db="EMBL/GenBank/DDBJ databases">
        <title>Genomic Encyclopedia of Type Strains, Phase III (KMG-III): the genomes of soil and plant-associated and newly described type strains.</title>
        <authorList>
            <person name="Whitman W."/>
        </authorList>
    </citation>
    <scope>NUCLEOTIDE SEQUENCE [LARGE SCALE GENOMIC DNA]</scope>
    <source>
        <strain evidence="2 3">VKM Ac-2570</strain>
    </source>
</reference>
<evidence type="ECO:0000313" key="3">
    <source>
        <dbReference type="Proteomes" id="UP000295447"/>
    </source>
</evidence>
<dbReference type="OrthoDB" id="514320at2"/>
<gene>
    <name evidence="2" type="ORF">EV650_0897</name>
</gene>
<dbReference type="GO" id="GO:0009253">
    <property type="term" value="P:peptidoglycan catabolic process"/>
    <property type="evidence" value="ECO:0007669"/>
    <property type="project" value="InterPro"/>
</dbReference>
<dbReference type="InterPro" id="IPR036505">
    <property type="entry name" value="Amidase/PGRP_sf"/>
</dbReference>
<dbReference type="SMART" id="SM00644">
    <property type="entry name" value="Ami_2"/>
    <property type="match status" value="1"/>
</dbReference>
<dbReference type="CDD" id="cd00118">
    <property type="entry name" value="LysM"/>
    <property type="match status" value="1"/>
</dbReference>
<accession>A0A4R7ZWE7</accession>
<dbReference type="InterPro" id="IPR036779">
    <property type="entry name" value="LysM_dom_sf"/>
</dbReference>
<dbReference type="Proteomes" id="UP000295447">
    <property type="component" value="Unassembled WGS sequence"/>
</dbReference>
<dbReference type="SUPFAM" id="SSF54106">
    <property type="entry name" value="LysM domain"/>
    <property type="match status" value="1"/>
</dbReference>
<dbReference type="Pfam" id="PF01476">
    <property type="entry name" value="LysM"/>
    <property type="match status" value="1"/>
</dbReference>
<name>A0A4R7ZWE7_9ACTN</name>
<dbReference type="AlphaFoldDB" id="A0A4R7ZWE7"/>
<dbReference type="InterPro" id="IPR002502">
    <property type="entry name" value="Amidase_domain"/>
</dbReference>
<sequence length="243" mass="25915">MSTVPWMADAFRSNGLKVLEVAGWKTRGRPGTFEPRGVVFHHTASGKHGGSAPSLGTVLKGRPGIPGPLCHVLIGRDLTVRTIAAGRANHAGAGGPLIGITKDAGNSFLIGVEVENDGVGELWTPGLLETCDTVFATLLLGLRRQPAMLIGHKEWAPKRKIDPARTTAGLPTMDQVRARVTARLTTMGHPDLRAPSLGVVVVKAGDTLFRIALQHRMSVAELMKLNGLSTTLIRVGQKLKVRR</sequence>
<dbReference type="InterPro" id="IPR018392">
    <property type="entry name" value="LysM"/>
</dbReference>
<dbReference type="Gene3D" id="3.40.80.10">
    <property type="entry name" value="Peptidoglycan recognition protein-like"/>
    <property type="match status" value="1"/>
</dbReference>
<dbReference type="SUPFAM" id="SSF55846">
    <property type="entry name" value="N-acetylmuramoyl-L-alanine amidase-like"/>
    <property type="match status" value="1"/>
</dbReference>
<dbReference type="Pfam" id="PF01510">
    <property type="entry name" value="Amidase_2"/>
    <property type="match status" value="1"/>
</dbReference>
<dbReference type="SMART" id="SM00257">
    <property type="entry name" value="LysM"/>
    <property type="match status" value="1"/>
</dbReference>
<keyword evidence="3" id="KW-1185">Reference proteome</keyword>
<protein>
    <submittedName>
        <fullName evidence="2">N-acetylmuramoyl-L-alanine amidase</fullName>
    </submittedName>
</protein>
<proteinExistence type="predicted"/>